<protein>
    <submittedName>
        <fullName evidence="14">Multidrug resistance-associated protein 1-like</fullName>
    </submittedName>
</protein>
<dbReference type="FunFam" id="1.20.1560.10:FF:000020">
    <property type="entry name" value="ABC metal ion transporter"/>
    <property type="match status" value="1"/>
</dbReference>
<dbReference type="CDD" id="cd03244">
    <property type="entry name" value="ABCC_MRP_domain2"/>
    <property type="match status" value="1"/>
</dbReference>
<evidence type="ECO:0000259" key="13">
    <source>
        <dbReference type="PROSITE" id="PS50929"/>
    </source>
</evidence>
<dbReference type="GO" id="GO:0140359">
    <property type="term" value="F:ABC-type transporter activity"/>
    <property type="evidence" value="ECO:0007669"/>
    <property type="project" value="InterPro"/>
</dbReference>
<dbReference type="InterPro" id="IPR003439">
    <property type="entry name" value="ABC_transporter-like_ATP-bd"/>
</dbReference>
<dbReference type="FunFam" id="3.40.50.300:FF:000074">
    <property type="entry name" value="Multidrug resistance-associated protein 5 isoform 1"/>
    <property type="match status" value="1"/>
</dbReference>
<evidence type="ECO:0000256" key="3">
    <source>
        <dbReference type="ARBA" id="ARBA00022448"/>
    </source>
</evidence>
<evidence type="ECO:0000256" key="9">
    <source>
        <dbReference type="ARBA" id="ARBA00022989"/>
    </source>
</evidence>
<dbReference type="SUPFAM" id="SSF90123">
    <property type="entry name" value="ABC transporter transmembrane region"/>
    <property type="match status" value="2"/>
</dbReference>
<keyword evidence="3" id="KW-0813">Transport</keyword>
<dbReference type="GO" id="GO:0000323">
    <property type="term" value="C:lytic vacuole"/>
    <property type="evidence" value="ECO:0007669"/>
    <property type="project" value="UniProtKB-ARBA"/>
</dbReference>
<dbReference type="PROSITE" id="PS00211">
    <property type="entry name" value="ABC_TRANSPORTER_1"/>
    <property type="match status" value="1"/>
</dbReference>
<dbReference type="InterPro" id="IPR027417">
    <property type="entry name" value="P-loop_NTPase"/>
</dbReference>
<comment type="similarity">
    <text evidence="2">Belongs to the ABC transporter superfamily. ABCC family. Conjugate transporter (TC 3.A.1.208) subfamily.</text>
</comment>
<dbReference type="Gene3D" id="1.20.1560.10">
    <property type="entry name" value="ABC transporter type 1, transmembrane domain"/>
    <property type="match status" value="2"/>
</dbReference>
<keyword evidence="10 11" id="KW-0472">Membrane</keyword>
<dbReference type="PROSITE" id="PS50893">
    <property type="entry name" value="ABC_TRANSPORTER_2"/>
    <property type="match status" value="2"/>
</dbReference>
<feature type="transmembrane region" description="Helical" evidence="11">
    <location>
        <begin position="43"/>
        <end position="65"/>
    </location>
</feature>
<keyword evidence="5 11" id="KW-0812">Transmembrane</keyword>
<dbReference type="Ensembl" id="ENSUMAT00000023362.1">
    <property type="protein sequence ID" value="ENSUMAP00000019760.1"/>
    <property type="gene ID" value="ENSUMAG00000013688.1"/>
</dbReference>
<feature type="transmembrane region" description="Helical" evidence="11">
    <location>
        <begin position="224"/>
        <end position="251"/>
    </location>
</feature>
<evidence type="ECO:0000256" key="8">
    <source>
        <dbReference type="ARBA" id="ARBA00022840"/>
    </source>
</evidence>
<evidence type="ECO:0000256" key="6">
    <source>
        <dbReference type="ARBA" id="ARBA00022737"/>
    </source>
</evidence>
<name>A0A452UG79_URSMA</name>
<evidence type="ECO:0000259" key="12">
    <source>
        <dbReference type="PROSITE" id="PS50893"/>
    </source>
</evidence>
<feature type="domain" description="ABC transmembrane type-1" evidence="13">
    <location>
        <begin position="10"/>
        <end position="288"/>
    </location>
</feature>
<keyword evidence="4" id="KW-0926">Vacuole</keyword>
<dbReference type="SUPFAM" id="SSF52540">
    <property type="entry name" value="P-loop containing nucleoside triphosphate hydrolases"/>
    <property type="match status" value="2"/>
</dbReference>
<dbReference type="CDD" id="cd18595">
    <property type="entry name" value="ABC_6TM_MRP1_2_3_6_D1_like"/>
    <property type="match status" value="1"/>
</dbReference>
<dbReference type="InterPro" id="IPR003593">
    <property type="entry name" value="AAA+_ATPase"/>
</dbReference>
<dbReference type="PANTHER" id="PTHR24223">
    <property type="entry name" value="ATP-BINDING CASSETTE SUB-FAMILY C"/>
    <property type="match status" value="1"/>
</dbReference>
<dbReference type="SMART" id="SM00382">
    <property type="entry name" value="AAA"/>
    <property type="match status" value="2"/>
</dbReference>
<dbReference type="InterPro" id="IPR011527">
    <property type="entry name" value="ABC1_TM_dom"/>
</dbReference>
<sequence>LWNTFKFVLIQVALFKVFADILSFTSPLIMKQMIIFFEHRPDFGWSGYGYALALFVVVFLQTLILQQYQRFNMLTSAKIKTAVIGLIYKKALLLSNVSRKRFSTGEVINLMSADAQQLMDLTANLNLLWSAPFQILMAVSLLWQELGPAVLAGVAVLVFVIPINALVATRVKNQTKNKDKQIKLLNEILHGIKILKLYAWEPSYKKKIIEIREQELEVQKLSGYLAVFSMLTLTCIPFLVSLATFGIYFLLDEGNILTATKVFTSMSLFNILRLPLFDLPMVISAVVQTRISLDRLEDFLNTEELHPQNIETNYVGGQHFHKLPILSLLFLCSLNIKIPEGALVAVVGQVGSGKSSVLSAILGEMEKLTGVVQRKGSVAYVAQQAWIQNCILQENVLFGSIMQKQFYERVLEACALLPDLEQLPNGDQTEIGERGVNISGGQKHRVSLARAVYSGADIYLLDDPFAAVDVHIGKQLFEKVIGPSGILKNKTRILVTHNLTLLPQMDLIVVMETGRVAHMGTYQELLSKTRNLTNLLQAFSEQEKGETMKNKPTMLCVKFSVILKYLQAFGWLWVWLSLAAYLGQNLVGIGQNLWLSAWVKEAKHMSEFTEWEQIRSNKLNIYGLLGLMQGKKKKKKGPAASFFSFDLAYSNASVWHHFISNKIYAIFFKYFEIIEMHIYYVASSRQIRRLAGASRSPIISHFSETLSGVSTIRAFGHEQRFIQQNREVVNENLVCFYNNVISNRWLSVRLEFLGNLMVFFAALLAVLAANSIESAIVGLSISYALNITQSLNFWVRKACEIETNAVSIERVCEYENMDKEAPWIMSKRPPSQWPDKGIVEFINYQARYRDDLGLALQDITFQTHGEEKIGIVGRTGAGKSTLSNCLFRIVERSGGKIIIDGIDISTIGLHDLRGKLNIIPQDPVLFSGTLQMNLDPLDKYSDSELWEVLELCHLKEFVQSLPKKLLHEISEGGENLSVGQRQLVCLARALLRKTKILILDEATASIDFETDNLVQTTIRKEFSDCTILTIAHRLHSIIDSDRVLVLDSGRITEFETPQNLICQKGLFFQMLTEAGITQDSVTK</sequence>
<organism evidence="14">
    <name type="scientific">Ursus maritimus</name>
    <name type="common">Polar bear</name>
    <name type="synonym">Thalarctos maritimus</name>
    <dbReference type="NCBI Taxonomy" id="29073"/>
    <lineage>
        <taxon>Eukaryota</taxon>
        <taxon>Metazoa</taxon>
        <taxon>Chordata</taxon>
        <taxon>Craniata</taxon>
        <taxon>Vertebrata</taxon>
        <taxon>Euteleostomi</taxon>
        <taxon>Mammalia</taxon>
        <taxon>Eutheria</taxon>
        <taxon>Laurasiatheria</taxon>
        <taxon>Carnivora</taxon>
        <taxon>Caniformia</taxon>
        <taxon>Ursidae</taxon>
        <taxon>Ursus</taxon>
    </lineage>
</organism>
<gene>
    <name evidence="14" type="primary">LOC103673037</name>
</gene>
<dbReference type="GO" id="GO:0005774">
    <property type="term" value="C:vacuolar membrane"/>
    <property type="evidence" value="ECO:0007669"/>
    <property type="project" value="UniProtKB-SubCell"/>
</dbReference>
<evidence type="ECO:0000256" key="10">
    <source>
        <dbReference type="ARBA" id="ARBA00023136"/>
    </source>
</evidence>
<comment type="subcellular location">
    <subcellularLocation>
        <location evidence="1">Vacuole membrane</location>
        <topology evidence="1">Multi-pass membrane protein</topology>
    </subcellularLocation>
</comment>
<reference evidence="14" key="1">
    <citation type="submission" date="2019-03" db="UniProtKB">
        <authorList>
            <consortium name="Ensembl"/>
        </authorList>
    </citation>
    <scope>IDENTIFICATION</scope>
</reference>
<dbReference type="GeneTree" id="ENSGT00940000162802"/>
<dbReference type="Gene3D" id="3.40.50.300">
    <property type="entry name" value="P-loop containing nucleotide triphosphate hydrolases"/>
    <property type="match status" value="2"/>
</dbReference>
<dbReference type="GO" id="GO:0005524">
    <property type="term" value="F:ATP binding"/>
    <property type="evidence" value="ECO:0007669"/>
    <property type="project" value="UniProtKB-KW"/>
</dbReference>
<dbReference type="AlphaFoldDB" id="A0A452UG79"/>
<dbReference type="InterPro" id="IPR017871">
    <property type="entry name" value="ABC_transporter-like_CS"/>
</dbReference>
<evidence type="ECO:0000256" key="11">
    <source>
        <dbReference type="SAM" id="Phobius"/>
    </source>
</evidence>
<keyword evidence="9 11" id="KW-1133">Transmembrane helix</keyword>
<dbReference type="CDD" id="cd03250">
    <property type="entry name" value="ABCC_MRP_domain1"/>
    <property type="match status" value="1"/>
</dbReference>
<evidence type="ECO:0000256" key="2">
    <source>
        <dbReference type="ARBA" id="ARBA00009726"/>
    </source>
</evidence>
<evidence type="ECO:0000313" key="14">
    <source>
        <dbReference type="Ensembl" id="ENSUMAP00000019760"/>
    </source>
</evidence>
<keyword evidence="8" id="KW-0067">ATP-binding</keyword>
<keyword evidence="7" id="KW-0547">Nucleotide-binding</keyword>
<evidence type="ECO:0000256" key="4">
    <source>
        <dbReference type="ARBA" id="ARBA00022554"/>
    </source>
</evidence>
<keyword evidence="6" id="KW-0677">Repeat</keyword>
<accession>A0A452UG79</accession>
<dbReference type="InterPro" id="IPR050173">
    <property type="entry name" value="ABC_transporter_C-like"/>
</dbReference>
<evidence type="ECO:0000256" key="5">
    <source>
        <dbReference type="ARBA" id="ARBA00022692"/>
    </source>
</evidence>
<dbReference type="PROSITE" id="PS50929">
    <property type="entry name" value="ABC_TM1F"/>
    <property type="match status" value="2"/>
</dbReference>
<evidence type="ECO:0000256" key="7">
    <source>
        <dbReference type="ARBA" id="ARBA00022741"/>
    </source>
</evidence>
<dbReference type="Pfam" id="PF00664">
    <property type="entry name" value="ABC_membrane"/>
    <property type="match status" value="2"/>
</dbReference>
<evidence type="ECO:0000256" key="1">
    <source>
        <dbReference type="ARBA" id="ARBA00004128"/>
    </source>
</evidence>
<feature type="transmembrane region" description="Helical" evidence="11">
    <location>
        <begin position="149"/>
        <end position="168"/>
    </location>
</feature>
<feature type="domain" description="ABC transporter" evidence="12">
    <location>
        <begin position="839"/>
        <end position="1073"/>
    </location>
</feature>
<feature type="domain" description="ABC transporter" evidence="12">
    <location>
        <begin position="305"/>
        <end position="538"/>
    </location>
</feature>
<dbReference type="InterPro" id="IPR036640">
    <property type="entry name" value="ABC1_TM_sf"/>
</dbReference>
<dbReference type="PANTHER" id="PTHR24223:SF166">
    <property type="entry name" value="MULTIDRUG RESISTANCE-ASSOCIATED PROTEIN 1-LIKE"/>
    <property type="match status" value="1"/>
</dbReference>
<dbReference type="FunFam" id="3.40.50.300:FF:000997">
    <property type="entry name" value="Multidrug resistance-associated protein 1"/>
    <property type="match status" value="1"/>
</dbReference>
<feature type="transmembrane region" description="Helical" evidence="11">
    <location>
        <begin position="125"/>
        <end position="143"/>
    </location>
</feature>
<proteinExistence type="inferred from homology"/>
<dbReference type="GO" id="GO:0016887">
    <property type="term" value="F:ATP hydrolysis activity"/>
    <property type="evidence" value="ECO:0007669"/>
    <property type="project" value="InterPro"/>
</dbReference>
<feature type="domain" description="ABC transmembrane type-1" evidence="13">
    <location>
        <begin position="678"/>
        <end position="793"/>
    </location>
</feature>
<dbReference type="Pfam" id="PF00005">
    <property type="entry name" value="ABC_tran"/>
    <property type="match status" value="2"/>
</dbReference>